<dbReference type="PIRSF" id="PIRSF003095">
    <property type="entry name" value="Trigger_factor"/>
    <property type="match status" value="1"/>
</dbReference>
<dbReference type="NCBIfam" id="TIGR00115">
    <property type="entry name" value="tig"/>
    <property type="match status" value="1"/>
</dbReference>
<comment type="caution">
    <text evidence="16">The sequence shown here is derived from an EMBL/GenBank/DDBJ whole genome shotgun (WGS) entry which is preliminary data.</text>
</comment>
<evidence type="ECO:0000256" key="4">
    <source>
        <dbReference type="ARBA" id="ARBA00016902"/>
    </source>
</evidence>
<comment type="similarity">
    <text evidence="2 12 14">Belongs to the FKBP-type PPIase family. Tig subfamily.</text>
</comment>
<dbReference type="EC" id="5.2.1.8" evidence="3 12"/>
<evidence type="ECO:0000313" key="17">
    <source>
        <dbReference type="Proteomes" id="UP000093514"/>
    </source>
</evidence>
<dbReference type="OrthoDB" id="9767721at2"/>
<proteinExistence type="inferred from homology"/>
<dbReference type="InterPro" id="IPR037041">
    <property type="entry name" value="Trigger_fac_C_sf"/>
</dbReference>
<dbReference type="SUPFAM" id="SSF109998">
    <property type="entry name" value="Triger factor/SurA peptide-binding domain-like"/>
    <property type="match status" value="1"/>
</dbReference>
<dbReference type="GO" id="GO:0043335">
    <property type="term" value="P:protein unfolding"/>
    <property type="evidence" value="ECO:0007669"/>
    <property type="project" value="TreeGrafter"/>
</dbReference>
<dbReference type="Gene3D" id="1.10.3120.10">
    <property type="entry name" value="Trigger factor, C-terminal domain"/>
    <property type="match status" value="1"/>
</dbReference>
<evidence type="ECO:0000256" key="7">
    <source>
        <dbReference type="ARBA" id="ARBA00023186"/>
    </source>
</evidence>
<dbReference type="HAMAP" id="MF_00303">
    <property type="entry name" value="Trigger_factor_Tig"/>
    <property type="match status" value="1"/>
</dbReference>
<dbReference type="Pfam" id="PF05698">
    <property type="entry name" value="Trigger_C"/>
    <property type="match status" value="1"/>
</dbReference>
<evidence type="ECO:0000256" key="5">
    <source>
        <dbReference type="ARBA" id="ARBA00022618"/>
    </source>
</evidence>
<evidence type="ECO:0000256" key="1">
    <source>
        <dbReference type="ARBA" id="ARBA00000971"/>
    </source>
</evidence>
<evidence type="ECO:0000256" key="14">
    <source>
        <dbReference type="RuleBase" id="RU003914"/>
    </source>
</evidence>
<evidence type="ECO:0000256" key="10">
    <source>
        <dbReference type="ARBA" id="ARBA00024849"/>
    </source>
</evidence>
<reference evidence="17" key="1">
    <citation type="submission" date="2016-07" db="EMBL/GenBank/DDBJ databases">
        <authorList>
            <person name="Florea S."/>
            <person name="Webb J.S."/>
            <person name="Jaromczyk J."/>
            <person name="Schardl C.L."/>
        </authorList>
    </citation>
    <scope>NUCLEOTIDE SEQUENCE [LARGE SCALE GENOMIC DNA]</scope>
    <source>
        <strain evidence="17">Z6</strain>
    </source>
</reference>
<dbReference type="GO" id="GO:0015031">
    <property type="term" value="P:protein transport"/>
    <property type="evidence" value="ECO:0007669"/>
    <property type="project" value="UniProtKB-UniRule"/>
</dbReference>
<dbReference type="PANTHER" id="PTHR30560">
    <property type="entry name" value="TRIGGER FACTOR CHAPERONE AND PEPTIDYL-PROLYL CIS/TRANS ISOMERASE"/>
    <property type="match status" value="1"/>
</dbReference>
<dbReference type="PROSITE" id="PS50059">
    <property type="entry name" value="FKBP_PPIASE"/>
    <property type="match status" value="1"/>
</dbReference>
<evidence type="ECO:0000256" key="8">
    <source>
        <dbReference type="ARBA" id="ARBA00023235"/>
    </source>
</evidence>
<dbReference type="FunFam" id="3.10.50.40:FF:000001">
    <property type="entry name" value="Trigger factor"/>
    <property type="match status" value="1"/>
</dbReference>
<keyword evidence="9 12" id="KW-0131">Cell cycle</keyword>
<evidence type="ECO:0000256" key="11">
    <source>
        <dbReference type="ARBA" id="ARBA00029986"/>
    </source>
</evidence>
<keyword evidence="8 12" id="KW-0413">Isomerase</keyword>
<keyword evidence="7 12" id="KW-0143">Chaperone</keyword>
<evidence type="ECO:0000313" key="16">
    <source>
        <dbReference type="EMBL" id="OCL25350.1"/>
    </source>
</evidence>
<dbReference type="SUPFAM" id="SSF54534">
    <property type="entry name" value="FKBP-like"/>
    <property type="match status" value="1"/>
</dbReference>
<evidence type="ECO:0000256" key="13">
    <source>
        <dbReference type="PROSITE-ProRule" id="PRU00277"/>
    </source>
</evidence>
<protein>
    <recommendedName>
        <fullName evidence="4 12">Trigger factor</fullName>
        <shortName evidence="12">TF</shortName>
        <ecNumber evidence="3 12">5.2.1.8</ecNumber>
    </recommendedName>
    <alternativeName>
        <fullName evidence="11 12">PPIase</fullName>
    </alternativeName>
</protein>
<keyword evidence="17" id="KW-1185">Reference proteome</keyword>
<dbReference type="Gene3D" id="3.10.50.40">
    <property type="match status" value="1"/>
</dbReference>
<evidence type="ECO:0000256" key="3">
    <source>
        <dbReference type="ARBA" id="ARBA00013194"/>
    </source>
</evidence>
<comment type="function">
    <text evidence="10 12">Involved in protein export. Acts as a chaperone by maintaining the newly synthesized protein in an open conformation. Functions as a peptidyl-prolyl cis-trans isomerase.</text>
</comment>
<comment type="subcellular location">
    <subcellularLocation>
        <location evidence="12">Cytoplasm</location>
    </subcellularLocation>
    <text evidence="12">About half TF is bound to the ribosome near the polypeptide exit tunnel while the other half is free in the cytoplasm.</text>
</comment>
<dbReference type="PANTHER" id="PTHR30560:SF3">
    <property type="entry name" value="TRIGGER FACTOR-LIKE PROTEIN TIG, CHLOROPLASTIC"/>
    <property type="match status" value="1"/>
</dbReference>
<sequence length="425" mass="48264">MNVSKERIEENKVELTIEVSEDKVASALDKAYKKVVKEVNIPGFRKGKVPKSILIKKFGAEVLHKDALDILIPEAYYKAVQETEIEPIAQPDITDVFIEAGKPAKFTAEVEVKPEVELGEYKGLGIEKEEINVSDEQVEEELNHKREHHAQLVVTDREEVQEGDNTVIDFEGFVDGEAFEGGAGEDYNLEIGSGQFIPGFEEQLVGAKVGEEVEVDVTFPEEYHAENLAGQDAVFKVTVKEIKVKEMPELDDEFAKDLEFETLDELKADIKEKITAREELRVNREFENKLIDAITDNTEINIPETMIENEIDNMLEGFRYQIMQQGFEFDQYLEMTGMNEEDIRADYRESAEKRAKANLILEAIAKNEGIEVSDEDVDAKLAEIAERQGQDKDQLKMFLQMQGQLASLKDSLLMEKTIDFLVENN</sequence>
<dbReference type="InterPro" id="IPR036611">
    <property type="entry name" value="Trigger_fac_ribosome-bd_sf"/>
</dbReference>
<comment type="catalytic activity">
    <reaction evidence="1 12 13">
        <text>[protein]-peptidylproline (omega=180) = [protein]-peptidylproline (omega=0)</text>
        <dbReference type="Rhea" id="RHEA:16237"/>
        <dbReference type="Rhea" id="RHEA-COMP:10747"/>
        <dbReference type="Rhea" id="RHEA-COMP:10748"/>
        <dbReference type="ChEBI" id="CHEBI:83833"/>
        <dbReference type="ChEBI" id="CHEBI:83834"/>
        <dbReference type="EC" id="5.2.1.8"/>
    </reaction>
</comment>
<dbReference type="InterPro" id="IPR027304">
    <property type="entry name" value="Trigger_fact/SurA_dom_sf"/>
</dbReference>
<name>A0A1C0A5D3_9FIRM</name>
<dbReference type="GO" id="GO:0051083">
    <property type="term" value="P:'de novo' cotranslational protein folding"/>
    <property type="evidence" value="ECO:0007669"/>
    <property type="project" value="TreeGrafter"/>
</dbReference>
<dbReference type="InterPro" id="IPR001179">
    <property type="entry name" value="PPIase_FKBP_dom"/>
</dbReference>
<dbReference type="Pfam" id="PF00254">
    <property type="entry name" value="FKBP_C"/>
    <property type="match status" value="1"/>
</dbReference>
<comment type="domain">
    <text evidence="12">Consists of 3 domains; the N-terminus binds the ribosome, the middle domain has PPIase activity, while the C-terminus has intrinsic chaperone activity on its own.</text>
</comment>
<evidence type="ECO:0000256" key="6">
    <source>
        <dbReference type="ARBA" id="ARBA00023110"/>
    </source>
</evidence>
<keyword evidence="6 12" id="KW-0697">Rotamase</keyword>
<dbReference type="GO" id="GO:0051301">
    <property type="term" value="P:cell division"/>
    <property type="evidence" value="ECO:0007669"/>
    <property type="project" value="UniProtKB-KW"/>
</dbReference>
<dbReference type="Gene3D" id="3.30.70.1050">
    <property type="entry name" value="Trigger factor ribosome-binding domain"/>
    <property type="match status" value="1"/>
</dbReference>
<feature type="domain" description="PPIase FKBP-type" evidence="15">
    <location>
        <begin position="163"/>
        <end position="245"/>
    </location>
</feature>
<dbReference type="InterPro" id="IPR005215">
    <property type="entry name" value="Trig_fac"/>
</dbReference>
<dbReference type="GO" id="GO:0043022">
    <property type="term" value="F:ribosome binding"/>
    <property type="evidence" value="ECO:0007669"/>
    <property type="project" value="TreeGrafter"/>
</dbReference>
<gene>
    <name evidence="12" type="primary">tig</name>
    <name evidence="16" type="ORF">U472_13415</name>
</gene>
<organism evidence="16 17">
    <name type="scientific">Orenia metallireducens</name>
    <dbReference type="NCBI Taxonomy" id="1413210"/>
    <lineage>
        <taxon>Bacteria</taxon>
        <taxon>Bacillati</taxon>
        <taxon>Bacillota</taxon>
        <taxon>Clostridia</taxon>
        <taxon>Halanaerobiales</taxon>
        <taxon>Halobacteroidaceae</taxon>
        <taxon>Orenia</taxon>
    </lineage>
</organism>
<keyword evidence="12" id="KW-0963">Cytoplasm</keyword>
<dbReference type="RefSeq" id="WP_068719262.1">
    <property type="nucleotide sequence ID" value="NZ_LWDV01000010.1"/>
</dbReference>
<dbReference type="EMBL" id="LWDV01000010">
    <property type="protein sequence ID" value="OCL25350.1"/>
    <property type="molecule type" value="Genomic_DNA"/>
</dbReference>
<dbReference type="Proteomes" id="UP000093514">
    <property type="component" value="Unassembled WGS sequence"/>
</dbReference>
<dbReference type="SUPFAM" id="SSF102735">
    <property type="entry name" value="Trigger factor ribosome-binding domain"/>
    <property type="match status" value="1"/>
</dbReference>
<dbReference type="GO" id="GO:0003755">
    <property type="term" value="F:peptidyl-prolyl cis-trans isomerase activity"/>
    <property type="evidence" value="ECO:0007669"/>
    <property type="project" value="UniProtKB-UniRule"/>
</dbReference>
<evidence type="ECO:0000256" key="2">
    <source>
        <dbReference type="ARBA" id="ARBA00005464"/>
    </source>
</evidence>
<keyword evidence="5 12" id="KW-0132">Cell division</keyword>
<dbReference type="InterPro" id="IPR046357">
    <property type="entry name" value="PPIase_dom_sf"/>
</dbReference>
<evidence type="ECO:0000259" key="15">
    <source>
        <dbReference type="PROSITE" id="PS50059"/>
    </source>
</evidence>
<accession>A0A1C0A5D3</accession>
<dbReference type="Pfam" id="PF05697">
    <property type="entry name" value="Trigger_N"/>
    <property type="match status" value="1"/>
</dbReference>
<evidence type="ECO:0000256" key="9">
    <source>
        <dbReference type="ARBA" id="ARBA00023306"/>
    </source>
</evidence>
<dbReference type="AlphaFoldDB" id="A0A1C0A5D3"/>
<dbReference type="GO" id="GO:0005737">
    <property type="term" value="C:cytoplasm"/>
    <property type="evidence" value="ECO:0007669"/>
    <property type="project" value="UniProtKB-SubCell"/>
</dbReference>
<dbReference type="InterPro" id="IPR008880">
    <property type="entry name" value="Trigger_fac_C"/>
</dbReference>
<dbReference type="InterPro" id="IPR008881">
    <property type="entry name" value="Trigger_fac_ribosome-bd_bac"/>
</dbReference>
<evidence type="ECO:0000256" key="12">
    <source>
        <dbReference type="HAMAP-Rule" id="MF_00303"/>
    </source>
</evidence>
<reference evidence="16 17" key="2">
    <citation type="submission" date="2016-08" db="EMBL/GenBank/DDBJ databases">
        <title>Orenia metallireducens sp. nov. strain Z6, a Novel Metal-reducing Firmicute from the Deep Subsurface.</title>
        <authorList>
            <person name="Maxim B.I."/>
            <person name="Kenneth K."/>
            <person name="Flynn T.M."/>
            <person name="Oloughlin E.J."/>
            <person name="Locke R.A."/>
            <person name="Weber J.R."/>
            <person name="Egan S.M."/>
            <person name="Mackie R.I."/>
            <person name="Cann I.K."/>
        </authorList>
    </citation>
    <scope>NUCLEOTIDE SEQUENCE [LARGE SCALE GENOMIC DNA]</scope>
    <source>
        <strain evidence="16 17">Z6</strain>
    </source>
</reference>
<dbReference type="GO" id="GO:0044183">
    <property type="term" value="F:protein folding chaperone"/>
    <property type="evidence" value="ECO:0007669"/>
    <property type="project" value="TreeGrafter"/>
</dbReference>